<dbReference type="GO" id="GO:0046982">
    <property type="term" value="F:protein heterodimerization activity"/>
    <property type="evidence" value="ECO:0007669"/>
    <property type="project" value="InterPro"/>
</dbReference>
<dbReference type="Proteomes" id="UP001201812">
    <property type="component" value="Unassembled WGS sequence"/>
</dbReference>
<reference evidence="2" key="1">
    <citation type="submission" date="2022-01" db="EMBL/GenBank/DDBJ databases">
        <title>Genome Sequence Resource for Two Populations of Ditylenchus destructor, the Migratory Endoparasitic Phytonematode.</title>
        <authorList>
            <person name="Zhang H."/>
            <person name="Lin R."/>
            <person name="Xie B."/>
        </authorList>
    </citation>
    <scope>NUCLEOTIDE SEQUENCE</scope>
    <source>
        <strain evidence="2">BazhouSP</strain>
    </source>
</reference>
<dbReference type="Gene3D" id="1.10.20.10">
    <property type="entry name" value="Histone, subunit A"/>
    <property type="match status" value="1"/>
</dbReference>
<dbReference type="AlphaFoldDB" id="A0AAD4N0Z8"/>
<proteinExistence type="predicted"/>
<evidence type="ECO:0000256" key="1">
    <source>
        <dbReference type="SAM" id="MobiDB-lite"/>
    </source>
</evidence>
<keyword evidence="3" id="KW-1185">Reference proteome</keyword>
<organism evidence="2 3">
    <name type="scientific">Ditylenchus destructor</name>
    <dbReference type="NCBI Taxonomy" id="166010"/>
    <lineage>
        <taxon>Eukaryota</taxon>
        <taxon>Metazoa</taxon>
        <taxon>Ecdysozoa</taxon>
        <taxon>Nematoda</taxon>
        <taxon>Chromadorea</taxon>
        <taxon>Rhabditida</taxon>
        <taxon>Tylenchina</taxon>
        <taxon>Tylenchomorpha</taxon>
        <taxon>Sphaerularioidea</taxon>
        <taxon>Anguinidae</taxon>
        <taxon>Anguininae</taxon>
        <taxon>Ditylenchus</taxon>
    </lineage>
</organism>
<name>A0AAD4N0Z8_9BILA</name>
<evidence type="ECO:0000313" key="2">
    <source>
        <dbReference type="EMBL" id="KAI1707941.1"/>
    </source>
</evidence>
<feature type="region of interest" description="Disordered" evidence="1">
    <location>
        <begin position="1"/>
        <end position="34"/>
    </location>
</feature>
<sequence length="124" mass="13643">MNANASSSQSKPSPQKSVKSLDLSDAASSSSQPALHHLPFSKIKAIMQSTDSLKPNEEGLFAMTKATEAFVAMLARGASEHRRGQMLSYNALSDYVLNNEELGHIQEMIPRKVKFSTIQHEVQR</sequence>
<evidence type="ECO:0000313" key="3">
    <source>
        <dbReference type="Proteomes" id="UP001201812"/>
    </source>
</evidence>
<dbReference type="SUPFAM" id="SSF47113">
    <property type="entry name" value="Histone-fold"/>
    <property type="match status" value="1"/>
</dbReference>
<gene>
    <name evidence="2" type="ORF">DdX_12173</name>
</gene>
<dbReference type="EMBL" id="JAKKPZ010000038">
    <property type="protein sequence ID" value="KAI1707941.1"/>
    <property type="molecule type" value="Genomic_DNA"/>
</dbReference>
<comment type="caution">
    <text evidence="2">The sequence shown here is derived from an EMBL/GenBank/DDBJ whole genome shotgun (WGS) entry which is preliminary data.</text>
</comment>
<accession>A0AAD4N0Z8</accession>
<feature type="compositionally biased region" description="Low complexity" evidence="1">
    <location>
        <begin position="1"/>
        <end position="31"/>
    </location>
</feature>
<protein>
    <submittedName>
        <fullName evidence="2">Histone-fold protein CHRAC subunit</fullName>
    </submittedName>
</protein>
<dbReference type="InterPro" id="IPR009072">
    <property type="entry name" value="Histone-fold"/>
</dbReference>